<dbReference type="GO" id="GO:0006357">
    <property type="term" value="P:regulation of transcription by RNA polymerase II"/>
    <property type="evidence" value="ECO:0007669"/>
    <property type="project" value="TreeGrafter"/>
</dbReference>
<dbReference type="GO" id="GO:0010628">
    <property type="term" value="P:positive regulation of gene expression"/>
    <property type="evidence" value="ECO:0007669"/>
    <property type="project" value="TreeGrafter"/>
</dbReference>
<dbReference type="InterPro" id="IPR021629">
    <property type="entry name" value="Mediator_Med23"/>
</dbReference>
<evidence type="ECO:0000256" key="3">
    <source>
        <dbReference type="ARBA" id="ARBA00019696"/>
    </source>
</evidence>
<name>A0A7R8HA61_LEPSM</name>
<keyword evidence="5" id="KW-0804">Transcription</keyword>
<evidence type="ECO:0000256" key="5">
    <source>
        <dbReference type="ARBA" id="ARBA00023163"/>
    </source>
</evidence>
<gene>
    <name evidence="8" type="ORF">LSAA_9461</name>
</gene>
<evidence type="ECO:0000313" key="9">
    <source>
        <dbReference type="Proteomes" id="UP000675881"/>
    </source>
</evidence>
<evidence type="ECO:0000256" key="2">
    <source>
        <dbReference type="ARBA" id="ARBA00010222"/>
    </source>
</evidence>
<proteinExistence type="inferred from homology"/>
<evidence type="ECO:0000256" key="1">
    <source>
        <dbReference type="ARBA" id="ARBA00004123"/>
    </source>
</evidence>
<dbReference type="AlphaFoldDB" id="A0A7R8HA61"/>
<dbReference type="GO" id="GO:0016592">
    <property type="term" value="C:mediator complex"/>
    <property type="evidence" value="ECO:0007669"/>
    <property type="project" value="TreeGrafter"/>
</dbReference>
<evidence type="ECO:0000256" key="4">
    <source>
        <dbReference type="ARBA" id="ARBA00023015"/>
    </source>
</evidence>
<keyword evidence="9" id="KW-1185">Reference proteome</keyword>
<accession>A0A7R8HA61</accession>
<dbReference type="GO" id="GO:0005667">
    <property type="term" value="C:transcription regulator complex"/>
    <property type="evidence" value="ECO:0007669"/>
    <property type="project" value="TreeGrafter"/>
</dbReference>
<dbReference type="PANTHER" id="PTHR12691">
    <property type="entry name" value="MEDIATOR OF RNA POLYMERASE II TRANSCRIPTION SUBUNIT 23"/>
    <property type="match status" value="1"/>
</dbReference>
<evidence type="ECO:0000256" key="7">
    <source>
        <dbReference type="ARBA" id="ARBA00031961"/>
    </source>
</evidence>
<comment type="similarity">
    <text evidence="2">Belongs to the Mediator complex subunit 23 family.</text>
</comment>
<comment type="subcellular location">
    <subcellularLocation>
        <location evidence="1">Nucleus</location>
    </subcellularLocation>
</comment>
<dbReference type="Pfam" id="PF11573">
    <property type="entry name" value="Med23"/>
    <property type="match status" value="2"/>
</dbReference>
<dbReference type="PANTHER" id="PTHR12691:SF10">
    <property type="entry name" value="MEDIATOR OF RNA POLYMERASE II TRANSCRIPTION SUBUNIT 23"/>
    <property type="match status" value="1"/>
</dbReference>
<keyword evidence="6" id="KW-0539">Nucleus</keyword>
<reference evidence="8" key="1">
    <citation type="submission" date="2021-02" db="EMBL/GenBank/DDBJ databases">
        <authorList>
            <person name="Bekaert M."/>
        </authorList>
    </citation>
    <scope>NUCLEOTIDE SEQUENCE</scope>
    <source>
        <strain evidence="8">IoA-00</strain>
    </source>
</reference>
<sequence length="642" mass="73326">MSLIHSIVTHIQKQVSNKTNTAILLFKQGAWNILHVLLEIFSYRLHHIQSHFRLSLLNHLQQGILLSKHTQLNLCIESTTLKLITGLGNAEVSPPKNSSLNSQGKPVSTVLYGESEELNRVVVLTLARAIHIYGLENQSAIWVKDVLTSVMTLTPHSWPSHTLSNFPTILQDFFKENPGPKENKAQLKSRVEEEYKTWSSMSNEHDITDHVTPIAYRVLERIGAAKALTAHLRSLCDMLVCEFSKSGGSGHVKNCIDALNNLIWKYKIVSLDRLILCMALRTHEGSEAQVCFFIIQLLLLKPHDFRNRVSEFVRTLSPEHQLLKDFHSKHSEFHQKFPEKFGPDDHSTSPEAPLPVYFSNVCLRFIPVFDIVVHRFLELPPVAKSLETLIDHFSPSLKKKLVRSITGALKDIRPNGWCLTEEYLNYLAVGEQVTWTHNIEYYVSLIGRLAKSIQGKNAFPKMDWRFNEFPNEGVHAMYVTCVEVMGLPVEPLKVGEYFLEAIWEAHRYIPQDEIPDWINAVGIIISNLPEAYWEGLYIKLVQALTSPPLCLSGIYLKHRLDNKSFRLAPRWKVKSDAERIVKDLRPALQRRLRFIAPGILSTQTACPCSSSNTPLSHLYIYNYASNEHLNSSFSFNEFCQDY</sequence>
<keyword evidence="4" id="KW-0805">Transcription regulation</keyword>
<evidence type="ECO:0000256" key="6">
    <source>
        <dbReference type="ARBA" id="ARBA00023242"/>
    </source>
</evidence>
<evidence type="ECO:0000313" key="8">
    <source>
        <dbReference type="EMBL" id="CAF2959862.1"/>
    </source>
</evidence>
<dbReference type="EMBL" id="HG994584">
    <property type="protein sequence ID" value="CAF2959862.1"/>
    <property type="molecule type" value="Genomic_DNA"/>
</dbReference>
<dbReference type="OrthoDB" id="9982951at2759"/>
<protein>
    <recommendedName>
        <fullName evidence="3">Mediator of RNA polymerase II transcription subunit 23</fullName>
    </recommendedName>
    <alternativeName>
        <fullName evidence="7">Mediator complex subunit 23</fullName>
    </alternativeName>
</protein>
<dbReference type="Proteomes" id="UP000675881">
    <property type="component" value="Chromosome 5"/>
</dbReference>
<organism evidence="8 9">
    <name type="scientific">Lepeophtheirus salmonis</name>
    <name type="common">Salmon louse</name>
    <name type="synonym">Caligus salmonis</name>
    <dbReference type="NCBI Taxonomy" id="72036"/>
    <lineage>
        <taxon>Eukaryota</taxon>
        <taxon>Metazoa</taxon>
        <taxon>Ecdysozoa</taxon>
        <taxon>Arthropoda</taxon>
        <taxon>Crustacea</taxon>
        <taxon>Multicrustacea</taxon>
        <taxon>Hexanauplia</taxon>
        <taxon>Copepoda</taxon>
        <taxon>Siphonostomatoida</taxon>
        <taxon>Caligidae</taxon>
        <taxon>Lepeophtheirus</taxon>
    </lineage>
</organism>